<reference evidence="1 2" key="1">
    <citation type="submission" date="2024-09" db="EMBL/GenBank/DDBJ databases">
        <authorList>
            <person name="Sun Q."/>
            <person name="Mori K."/>
        </authorList>
    </citation>
    <scope>NUCLEOTIDE SEQUENCE [LARGE SCALE GENOMIC DNA]</scope>
    <source>
        <strain evidence="1 2">CCM 7904</strain>
    </source>
</reference>
<dbReference type="RefSeq" id="WP_265508633.1">
    <property type="nucleotide sequence ID" value="NZ_JAOTBE010000094.1"/>
</dbReference>
<name>A0ABV6CEV3_9RHOB</name>
<protein>
    <submittedName>
        <fullName evidence="1">Uncharacterized protein</fullName>
    </submittedName>
</protein>
<organism evidence="1 2">
    <name type="scientific">Paracoccus rhizosphaerae</name>
    <dbReference type="NCBI Taxonomy" id="1133347"/>
    <lineage>
        <taxon>Bacteria</taxon>
        <taxon>Pseudomonadati</taxon>
        <taxon>Pseudomonadota</taxon>
        <taxon>Alphaproteobacteria</taxon>
        <taxon>Rhodobacterales</taxon>
        <taxon>Paracoccaceae</taxon>
        <taxon>Paracoccus</taxon>
    </lineage>
</organism>
<gene>
    <name evidence="1" type="ORF">ACFFIZ_02710</name>
</gene>
<comment type="caution">
    <text evidence="1">The sequence shown here is derived from an EMBL/GenBank/DDBJ whole genome shotgun (WGS) entry which is preliminary data.</text>
</comment>
<evidence type="ECO:0000313" key="2">
    <source>
        <dbReference type="Proteomes" id="UP001589795"/>
    </source>
</evidence>
<evidence type="ECO:0000313" key="1">
    <source>
        <dbReference type="EMBL" id="MFC0199262.1"/>
    </source>
</evidence>
<keyword evidence="2" id="KW-1185">Reference proteome</keyword>
<proteinExistence type="predicted"/>
<accession>A0ABV6CEV3</accession>
<dbReference type="Proteomes" id="UP001589795">
    <property type="component" value="Unassembled WGS sequence"/>
</dbReference>
<sequence>MTGPNETEIAQPITAKGKPQAVVVRMSPFCPQWPVAAVRSQVEQAFPGVPVIFVDQGTTIEVVHAAE</sequence>
<dbReference type="EMBL" id="JBHLWQ010000029">
    <property type="protein sequence ID" value="MFC0199262.1"/>
    <property type="molecule type" value="Genomic_DNA"/>
</dbReference>